<comment type="caution">
    <text evidence="1">The sequence shown here is derived from an EMBL/GenBank/DDBJ whole genome shotgun (WGS) entry which is preliminary data.</text>
</comment>
<organism evidence="1 2">
    <name type="scientific">Phyllachora maydis</name>
    <dbReference type="NCBI Taxonomy" id="1825666"/>
    <lineage>
        <taxon>Eukaryota</taxon>
        <taxon>Fungi</taxon>
        <taxon>Dikarya</taxon>
        <taxon>Ascomycota</taxon>
        <taxon>Pezizomycotina</taxon>
        <taxon>Sordariomycetes</taxon>
        <taxon>Sordariomycetidae</taxon>
        <taxon>Phyllachorales</taxon>
        <taxon>Phyllachoraceae</taxon>
        <taxon>Phyllachora</taxon>
    </lineage>
</organism>
<reference evidence="1" key="1">
    <citation type="journal article" date="2023" name="Mol. Plant Microbe Interact.">
        <title>Elucidating the Obligate Nature and Biological Capacity of an Invasive Fungal Corn Pathogen.</title>
        <authorList>
            <person name="MacCready J.S."/>
            <person name="Roggenkamp E.M."/>
            <person name="Gdanetz K."/>
            <person name="Chilvers M.I."/>
        </authorList>
    </citation>
    <scope>NUCLEOTIDE SEQUENCE</scope>
    <source>
        <strain evidence="1">PM02</strain>
    </source>
</reference>
<dbReference type="EMBL" id="JAQQPM010000004">
    <property type="protein sequence ID" value="KAK2071085.1"/>
    <property type="molecule type" value="Genomic_DNA"/>
</dbReference>
<name>A0AAD9MDL3_9PEZI</name>
<keyword evidence="2" id="KW-1185">Reference proteome</keyword>
<dbReference type="InterPro" id="IPR013320">
    <property type="entry name" value="ConA-like_dom_sf"/>
</dbReference>
<dbReference type="Proteomes" id="UP001217918">
    <property type="component" value="Unassembled WGS sequence"/>
</dbReference>
<dbReference type="SUPFAM" id="SSF49899">
    <property type="entry name" value="Concanavalin A-like lectins/glucanases"/>
    <property type="match status" value="1"/>
</dbReference>
<gene>
    <name evidence="1" type="ORF">P8C59_005536</name>
</gene>
<sequence>MPADGGRSDLNAAGAAYGAAYCDAQSPVKALQRRGKSRRLWYLLQRANTLYKIRHLYVRGWRGHGERAPAPAAADA</sequence>
<accession>A0AAD9MDL3</accession>
<dbReference type="Gene3D" id="2.70.100.10">
    <property type="entry name" value="Glycoside hydrolase, family 7, domain"/>
    <property type="match status" value="1"/>
</dbReference>
<evidence type="ECO:0000313" key="2">
    <source>
        <dbReference type="Proteomes" id="UP001217918"/>
    </source>
</evidence>
<dbReference type="GO" id="GO:0005975">
    <property type="term" value="P:carbohydrate metabolic process"/>
    <property type="evidence" value="ECO:0007669"/>
    <property type="project" value="InterPro"/>
</dbReference>
<dbReference type="AlphaFoldDB" id="A0AAD9MDL3"/>
<protein>
    <submittedName>
        <fullName evidence="1">Uncharacterized protein</fullName>
    </submittedName>
</protein>
<proteinExistence type="predicted"/>
<dbReference type="InterPro" id="IPR037019">
    <property type="entry name" value="Glyco_hydro_7_sf"/>
</dbReference>
<evidence type="ECO:0000313" key="1">
    <source>
        <dbReference type="EMBL" id="KAK2071085.1"/>
    </source>
</evidence>
<dbReference type="GO" id="GO:0004553">
    <property type="term" value="F:hydrolase activity, hydrolyzing O-glycosyl compounds"/>
    <property type="evidence" value="ECO:0007669"/>
    <property type="project" value="InterPro"/>
</dbReference>